<feature type="compositionally biased region" description="Basic and acidic residues" evidence="1">
    <location>
        <begin position="212"/>
        <end position="221"/>
    </location>
</feature>
<feature type="domain" description="Arabidopsis retrotransposon Orf1 C-terminal" evidence="2">
    <location>
        <begin position="99"/>
        <end position="158"/>
    </location>
</feature>
<evidence type="ECO:0000313" key="4">
    <source>
        <dbReference type="Proteomes" id="UP000239757"/>
    </source>
</evidence>
<gene>
    <name evidence="3" type="ORF">GOBAR_AA29482</name>
</gene>
<dbReference type="Proteomes" id="UP000239757">
    <property type="component" value="Unassembled WGS sequence"/>
</dbReference>
<dbReference type="Pfam" id="PF03078">
    <property type="entry name" value="ATHILA"/>
    <property type="match status" value="1"/>
</dbReference>
<sequence>MSSLHGKETDVPASKKKKRESSSGPTVEIRHPYLQFPPENQKELFQILRNSPLLSRRFSPPVECARVQYSFGLYTEEFMDENDLDTLRRHIHYSPSKYWYALVTGSATYDPSRSKASVLSPSLRYLHTILAHTLTGRQESTSVVNTHDACFLWSTVNGHVLKLTYFIALAIRHQTNQHQRGGHLHWSLRDSTGTTLRAPQHTKEGDPEDITDDKAPRHEDPPSQPPPPSRPVHAAASYADISERLIRFKKQCF</sequence>
<protein>
    <recommendedName>
        <fullName evidence="2">Arabidopsis retrotransposon Orf1 C-terminal domain-containing protein</fullName>
    </recommendedName>
</protein>
<dbReference type="InterPro" id="IPR004312">
    <property type="entry name" value="ATHILA_Orf1_C"/>
</dbReference>
<organism evidence="3 4">
    <name type="scientific">Gossypium barbadense</name>
    <name type="common">Sea Island cotton</name>
    <name type="synonym">Hibiscus barbadensis</name>
    <dbReference type="NCBI Taxonomy" id="3634"/>
    <lineage>
        <taxon>Eukaryota</taxon>
        <taxon>Viridiplantae</taxon>
        <taxon>Streptophyta</taxon>
        <taxon>Embryophyta</taxon>
        <taxon>Tracheophyta</taxon>
        <taxon>Spermatophyta</taxon>
        <taxon>Magnoliopsida</taxon>
        <taxon>eudicotyledons</taxon>
        <taxon>Gunneridae</taxon>
        <taxon>Pentapetalae</taxon>
        <taxon>rosids</taxon>
        <taxon>malvids</taxon>
        <taxon>Malvales</taxon>
        <taxon>Malvaceae</taxon>
        <taxon>Malvoideae</taxon>
        <taxon>Gossypium</taxon>
    </lineage>
</organism>
<evidence type="ECO:0000259" key="2">
    <source>
        <dbReference type="Pfam" id="PF03078"/>
    </source>
</evidence>
<evidence type="ECO:0000256" key="1">
    <source>
        <dbReference type="SAM" id="MobiDB-lite"/>
    </source>
</evidence>
<name>A0A2P5WJD1_GOSBA</name>
<proteinExistence type="predicted"/>
<feature type="region of interest" description="Disordered" evidence="1">
    <location>
        <begin position="1"/>
        <end position="30"/>
    </location>
</feature>
<dbReference type="EMBL" id="KZ667392">
    <property type="protein sequence ID" value="PPR91202.1"/>
    <property type="molecule type" value="Genomic_DNA"/>
</dbReference>
<evidence type="ECO:0000313" key="3">
    <source>
        <dbReference type="EMBL" id="PPR91202.1"/>
    </source>
</evidence>
<dbReference type="AlphaFoldDB" id="A0A2P5WJD1"/>
<accession>A0A2P5WJD1</accession>
<dbReference type="OrthoDB" id="1685790at2759"/>
<feature type="region of interest" description="Disordered" evidence="1">
    <location>
        <begin position="193"/>
        <end position="236"/>
    </location>
</feature>
<reference evidence="3 4" key="1">
    <citation type="submission" date="2015-01" db="EMBL/GenBank/DDBJ databases">
        <title>Genome of allotetraploid Gossypium barbadense reveals genomic plasticity and fiber elongation in cotton evolution.</title>
        <authorList>
            <person name="Chen X."/>
            <person name="Liu X."/>
            <person name="Zhao B."/>
            <person name="Zheng H."/>
            <person name="Hu Y."/>
            <person name="Lu G."/>
            <person name="Yang C."/>
            <person name="Chen J."/>
            <person name="Shan C."/>
            <person name="Zhang L."/>
            <person name="Zhou Y."/>
            <person name="Wang L."/>
            <person name="Guo W."/>
            <person name="Bai Y."/>
            <person name="Ruan J."/>
            <person name="Shangguan X."/>
            <person name="Mao Y."/>
            <person name="Jiang J."/>
            <person name="Zhu Y."/>
            <person name="Lei J."/>
            <person name="Kang H."/>
            <person name="Chen S."/>
            <person name="He X."/>
            <person name="Wang R."/>
            <person name="Wang Y."/>
            <person name="Chen J."/>
            <person name="Wang L."/>
            <person name="Yu S."/>
            <person name="Wang B."/>
            <person name="Wei J."/>
            <person name="Song S."/>
            <person name="Lu X."/>
            <person name="Gao Z."/>
            <person name="Gu W."/>
            <person name="Deng X."/>
            <person name="Ma D."/>
            <person name="Wang S."/>
            <person name="Liang W."/>
            <person name="Fang L."/>
            <person name="Cai C."/>
            <person name="Zhu X."/>
            <person name="Zhou B."/>
            <person name="Zhang Y."/>
            <person name="Chen Z."/>
            <person name="Xu S."/>
            <person name="Zhu R."/>
            <person name="Wang S."/>
            <person name="Zhang T."/>
            <person name="Zhao G."/>
        </authorList>
    </citation>
    <scope>NUCLEOTIDE SEQUENCE [LARGE SCALE GENOMIC DNA]</scope>
    <source>
        <strain evidence="4">cv. Xinhai21</strain>
        <tissue evidence="3">Leaf</tissue>
    </source>
</reference>
<feature type="compositionally biased region" description="Basic and acidic residues" evidence="1">
    <location>
        <begin position="1"/>
        <end position="10"/>
    </location>
</feature>